<accession>A0ACC0V4L4</accession>
<gene>
    <name evidence="1" type="ORF">N3K66_003138</name>
</gene>
<protein>
    <submittedName>
        <fullName evidence="1">Uncharacterized protein</fullName>
    </submittedName>
</protein>
<evidence type="ECO:0000313" key="2">
    <source>
        <dbReference type="Proteomes" id="UP001163324"/>
    </source>
</evidence>
<evidence type="ECO:0000313" key="1">
    <source>
        <dbReference type="EMBL" id="KAI9901321.1"/>
    </source>
</evidence>
<name>A0ACC0V4L4_9HYPO</name>
<keyword evidence="2" id="KW-1185">Reference proteome</keyword>
<dbReference type="Proteomes" id="UP001163324">
    <property type="component" value="Chromosome 3"/>
</dbReference>
<proteinExistence type="predicted"/>
<dbReference type="EMBL" id="CM047942">
    <property type="protein sequence ID" value="KAI9901321.1"/>
    <property type="molecule type" value="Genomic_DNA"/>
</dbReference>
<comment type="caution">
    <text evidence="1">The sequence shown here is derived from an EMBL/GenBank/DDBJ whole genome shotgun (WGS) entry which is preliminary data.</text>
</comment>
<organism evidence="1 2">
    <name type="scientific">Trichothecium roseum</name>
    <dbReference type="NCBI Taxonomy" id="47278"/>
    <lineage>
        <taxon>Eukaryota</taxon>
        <taxon>Fungi</taxon>
        <taxon>Dikarya</taxon>
        <taxon>Ascomycota</taxon>
        <taxon>Pezizomycotina</taxon>
        <taxon>Sordariomycetes</taxon>
        <taxon>Hypocreomycetidae</taxon>
        <taxon>Hypocreales</taxon>
        <taxon>Hypocreales incertae sedis</taxon>
        <taxon>Trichothecium</taxon>
    </lineage>
</organism>
<sequence>MDLASERARRKSRSSTNLNHLTLAPLTVKLPIEDDLEGQFSAQAYPPSGATSYIQGKSAPTTPRLLSHSPATTRSRSRHRRTPSAPHAQVSKSKSTTHLAASNSRRPGTKSGTATPSGRRRHHQHHHRDDGLDAGDRNDSDWLLRTGALMSTEARESKGQAWLVSRQSSTSLAGMRDAEDEAFPHGLAHERDLASRRTSRRGSSAIAFEDDEFHSPYQSRFASRNHSRSHSIAPGMRSNMLSPSERHDAGSYFDAHASMGPDFVNLDERLEELELAQDDDDEAAVRRLVRRGQANKGSWFENLMGWSLFSVEENEEDSEDESIDEDAISQGGRSVSWAARDIGALTSASSDHAPPPQKDEGAWNDAAWLLSVATKVMF</sequence>
<reference evidence="1" key="1">
    <citation type="submission" date="2022-10" db="EMBL/GenBank/DDBJ databases">
        <title>Complete Genome of Trichothecium roseum strain YXFP-22015, a Plant Pathogen Isolated from Citrus.</title>
        <authorList>
            <person name="Wang Y."/>
            <person name="Zhu L."/>
        </authorList>
    </citation>
    <scope>NUCLEOTIDE SEQUENCE</scope>
    <source>
        <strain evidence="1">YXFP-22015</strain>
    </source>
</reference>